<evidence type="ECO:0000256" key="6">
    <source>
        <dbReference type="RuleBase" id="RU367044"/>
    </source>
</evidence>
<comment type="subcellular location">
    <subcellularLocation>
        <location evidence="1 6">Secreted</location>
    </subcellularLocation>
</comment>
<evidence type="ECO:0000313" key="7">
    <source>
        <dbReference type="EMBL" id="KAK4756429.1"/>
    </source>
</evidence>
<sequence>MMYKNKVTTILILRLLMLFLWVAATFELVEDARRMVHVIVLNKLPPGQNFTVHCKSKDDDLGVHELGPQQAYTFHFHGNIFGTTLFFCGINTDYGNGVYDIYDRRRDRDRCFICIWDVKQDGVYGYREGSNSSDIFLKWVKT</sequence>
<evidence type="ECO:0000256" key="4">
    <source>
        <dbReference type="ARBA" id="ARBA00022525"/>
    </source>
</evidence>
<feature type="signal peptide" evidence="6">
    <location>
        <begin position="1"/>
        <end position="24"/>
    </location>
</feature>
<keyword evidence="4 6" id="KW-0964">Secreted</keyword>
<keyword evidence="8" id="KW-1185">Reference proteome</keyword>
<accession>A0AAN7JZM7</accession>
<keyword evidence="3 6" id="KW-0713">Self-incompatibility</keyword>
<dbReference type="GO" id="GO:0005576">
    <property type="term" value="C:extracellular region"/>
    <property type="evidence" value="ECO:0007669"/>
    <property type="project" value="UniProtKB-SubCell"/>
</dbReference>
<evidence type="ECO:0000313" key="8">
    <source>
        <dbReference type="Proteomes" id="UP001345219"/>
    </source>
</evidence>
<dbReference type="SUPFAM" id="SSF49503">
    <property type="entry name" value="Cupredoxins"/>
    <property type="match status" value="1"/>
</dbReference>
<gene>
    <name evidence="7" type="ORF">SAY87_006556</name>
</gene>
<dbReference type="GO" id="GO:0060320">
    <property type="term" value="P:rejection of self pollen"/>
    <property type="evidence" value="ECO:0007669"/>
    <property type="project" value="UniProtKB-KW"/>
</dbReference>
<dbReference type="Proteomes" id="UP001345219">
    <property type="component" value="Chromosome 6"/>
</dbReference>
<dbReference type="PANTHER" id="PTHR31232">
    <property type="match status" value="1"/>
</dbReference>
<feature type="chain" id="PRO_5042667948" description="S-protein homolog" evidence="6">
    <location>
        <begin position="25"/>
        <end position="142"/>
    </location>
</feature>
<organism evidence="7 8">
    <name type="scientific">Trapa incisa</name>
    <dbReference type="NCBI Taxonomy" id="236973"/>
    <lineage>
        <taxon>Eukaryota</taxon>
        <taxon>Viridiplantae</taxon>
        <taxon>Streptophyta</taxon>
        <taxon>Embryophyta</taxon>
        <taxon>Tracheophyta</taxon>
        <taxon>Spermatophyta</taxon>
        <taxon>Magnoliopsida</taxon>
        <taxon>eudicotyledons</taxon>
        <taxon>Gunneridae</taxon>
        <taxon>Pentapetalae</taxon>
        <taxon>rosids</taxon>
        <taxon>malvids</taxon>
        <taxon>Myrtales</taxon>
        <taxon>Lythraceae</taxon>
        <taxon>Trapa</taxon>
    </lineage>
</organism>
<comment type="caution">
    <text evidence="7">The sequence shown here is derived from an EMBL/GenBank/DDBJ whole genome shotgun (WGS) entry which is preliminary data.</text>
</comment>
<dbReference type="InterPro" id="IPR008972">
    <property type="entry name" value="Cupredoxin"/>
</dbReference>
<dbReference type="EMBL" id="JAXIOK010000013">
    <property type="protein sequence ID" value="KAK4756429.1"/>
    <property type="molecule type" value="Genomic_DNA"/>
</dbReference>
<name>A0AAN7JZM7_9MYRT</name>
<proteinExistence type="inferred from homology"/>
<dbReference type="AlphaFoldDB" id="A0AAN7JZM7"/>
<dbReference type="Pfam" id="PF05938">
    <property type="entry name" value="Self-incomp_S1"/>
    <property type="match status" value="1"/>
</dbReference>
<evidence type="ECO:0000256" key="1">
    <source>
        <dbReference type="ARBA" id="ARBA00004613"/>
    </source>
</evidence>
<comment type="similarity">
    <text evidence="2 6">Belongs to the plant self-incompatibility (S1) protein family.</text>
</comment>
<dbReference type="PANTHER" id="PTHR31232:SF43">
    <property type="entry name" value="S-PROTEIN HOMOLOG 29-RELATED"/>
    <property type="match status" value="1"/>
</dbReference>
<evidence type="ECO:0000256" key="5">
    <source>
        <dbReference type="ARBA" id="ARBA00022729"/>
    </source>
</evidence>
<evidence type="ECO:0000256" key="2">
    <source>
        <dbReference type="ARBA" id="ARBA00005581"/>
    </source>
</evidence>
<reference evidence="7 8" key="1">
    <citation type="journal article" date="2023" name="Hortic Res">
        <title>Pangenome of water caltrop reveals structural variations and asymmetric subgenome divergence after allopolyploidization.</title>
        <authorList>
            <person name="Zhang X."/>
            <person name="Chen Y."/>
            <person name="Wang L."/>
            <person name="Yuan Y."/>
            <person name="Fang M."/>
            <person name="Shi L."/>
            <person name="Lu R."/>
            <person name="Comes H.P."/>
            <person name="Ma Y."/>
            <person name="Chen Y."/>
            <person name="Huang G."/>
            <person name="Zhou Y."/>
            <person name="Zheng Z."/>
            <person name="Qiu Y."/>
        </authorList>
    </citation>
    <scope>NUCLEOTIDE SEQUENCE [LARGE SCALE GENOMIC DNA]</scope>
    <source>
        <tissue evidence="7">Roots</tissue>
    </source>
</reference>
<dbReference type="InterPro" id="IPR010264">
    <property type="entry name" value="Self-incomp_S1"/>
</dbReference>
<keyword evidence="5 6" id="KW-0732">Signal</keyword>
<evidence type="ECO:0000256" key="3">
    <source>
        <dbReference type="ARBA" id="ARBA00022471"/>
    </source>
</evidence>
<protein>
    <recommendedName>
        <fullName evidence="6">S-protein homolog</fullName>
    </recommendedName>
</protein>